<keyword evidence="2" id="KW-1133">Transmembrane helix</keyword>
<keyword evidence="2" id="KW-0812">Transmembrane</keyword>
<dbReference type="EMBL" id="JAQMHB010000001">
    <property type="protein sequence ID" value="MDS9994982.1"/>
    <property type="molecule type" value="Genomic_DNA"/>
</dbReference>
<protein>
    <submittedName>
        <fullName evidence="3">CbrC family protein</fullName>
    </submittedName>
</protein>
<evidence type="ECO:0000256" key="2">
    <source>
        <dbReference type="SAM" id="Phobius"/>
    </source>
</evidence>
<dbReference type="RefSeq" id="WP_311163410.1">
    <property type="nucleotide sequence ID" value="NZ_JAGHXG010000010.1"/>
</dbReference>
<keyword evidence="4" id="KW-1185">Reference proteome</keyword>
<dbReference type="Proteomes" id="UP001260534">
    <property type="component" value="Unassembled WGS sequence"/>
</dbReference>
<comment type="similarity">
    <text evidence="1">Belongs to the UPF0167 family.</text>
</comment>
<name>A0ABU2IA24_9XANT</name>
<accession>A0ABU2IA24</accession>
<keyword evidence="2" id="KW-0472">Membrane</keyword>
<dbReference type="InterPro" id="IPR005363">
    <property type="entry name" value="UPF0167"/>
</dbReference>
<dbReference type="Pfam" id="PF03691">
    <property type="entry name" value="UPF0167"/>
    <property type="match status" value="1"/>
</dbReference>
<evidence type="ECO:0000313" key="4">
    <source>
        <dbReference type="Proteomes" id="UP001260534"/>
    </source>
</evidence>
<sequence>MRTRTPGYSAWQQPVWLTHCDTPCAFLGDAGREDRAPILDEVMPASSRSLRAMRSGCWRGCRATARCLAACSVACSAASIACTSIWIDPSR</sequence>
<proteinExistence type="inferred from homology"/>
<feature type="transmembrane region" description="Helical" evidence="2">
    <location>
        <begin position="63"/>
        <end position="87"/>
    </location>
</feature>
<evidence type="ECO:0000256" key="1">
    <source>
        <dbReference type="ARBA" id="ARBA00008525"/>
    </source>
</evidence>
<organism evidence="3 4">
    <name type="scientific">Xanthomonas hawaiiensis</name>
    <dbReference type="NCBI Taxonomy" id="3003247"/>
    <lineage>
        <taxon>Bacteria</taxon>
        <taxon>Pseudomonadati</taxon>
        <taxon>Pseudomonadota</taxon>
        <taxon>Gammaproteobacteria</taxon>
        <taxon>Lysobacterales</taxon>
        <taxon>Lysobacteraceae</taxon>
        <taxon>Xanthomonas</taxon>
    </lineage>
</organism>
<reference evidence="3 4" key="1">
    <citation type="submission" date="2023-01" db="EMBL/GenBank/DDBJ databases">
        <title>Xanthomonas hawaiianensis sp. nov. isolated from Araceae family in Hawaii.</title>
        <authorList>
            <person name="Chunag S.-C."/>
            <person name="Dobhal S."/>
            <person name="Alvarez A."/>
            <person name="Arif M."/>
        </authorList>
    </citation>
    <scope>NUCLEOTIDE SEQUENCE [LARGE SCALE GENOMIC DNA]</scope>
    <source>
        <strain evidence="3 4">A2111</strain>
    </source>
</reference>
<gene>
    <name evidence="3" type="ORF">PNQ69_19630</name>
</gene>
<evidence type="ECO:0000313" key="3">
    <source>
        <dbReference type="EMBL" id="MDS9994982.1"/>
    </source>
</evidence>
<comment type="caution">
    <text evidence="3">The sequence shown here is derived from an EMBL/GenBank/DDBJ whole genome shotgun (WGS) entry which is preliminary data.</text>
</comment>